<keyword evidence="2" id="KW-1185">Reference proteome</keyword>
<dbReference type="EMBL" id="CM043803">
    <property type="protein sequence ID" value="KAI4807428.1"/>
    <property type="molecule type" value="Genomic_DNA"/>
</dbReference>
<feature type="non-terminal residue" evidence="1">
    <location>
        <position position="1"/>
    </location>
</feature>
<comment type="caution">
    <text evidence="1">The sequence shown here is derived from an EMBL/GenBank/DDBJ whole genome shotgun (WGS) entry which is preliminary data.</text>
</comment>
<evidence type="ECO:0000313" key="1">
    <source>
        <dbReference type="EMBL" id="KAI4807428.1"/>
    </source>
</evidence>
<organism evidence="1 2">
    <name type="scientific">Chaenocephalus aceratus</name>
    <name type="common">Blackfin icefish</name>
    <name type="synonym">Chaenichthys aceratus</name>
    <dbReference type="NCBI Taxonomy" id="36190"/>
    <lineage>
        <taxon>Eukaryota</taxon>
        <taxon>Metazoa</taxon>
        <taxon>Chordata</taxon>
        <taxon>Craniata</taxon>
        <taxon>Vertebrata</taxon>
        <taxon>Euteleostomi</taxon>
        <taxon>Actinopterygii</taxon>
        <taxon>Neopterygii</taxon>
        <taxon>Teleostei</taxon>
        <taxon>Neoteleostei</taxon>
        <taxon>Acanthomorphata</taxon>
        <taxon>Eupercaria</taxon>
        <taxon>Perciformes</taxon>
        <taxon>Notothenioidei</taxon>
        <taxon>Channichthyidae</taxon>
        <taxon>Chaenocephalus</taxon>
    </lineage>
</organism>
<evidence type="ECO:0000313" key="2">
    <source>
        <dbReference type="Proteomes" id="UP001057452"/>
    </source>
</evidence>
<reference evidence="1" key="1">
    <citation type="submission" date="2022-05" db="EMBL/GenBank/DDBJ databases">
        <title>Chromosome-level genome of Chaenocephalus aceratus.</title>
        <authorList>
            <person name="Park H."/>
        </authorList>
    </citation>
    <scope>NUCLEOTIDE SEQUENCE</scope>
    <source>
        <strain evidence="1">KU_202001</strain>
    </source>
</reference>
<protein>
    <submittedName>
        <fullName evidence="1">Uncharacterized protein</fullName>
    </submittedName>
</protein>
<accession>A0ACB9W365</accession>
<feature type="non-terminal residue" evidence="1">
    <location>
        <position position="57"/>
    </location>
</feature>
<name>A0ACB9W365_CHAAC</name>
<sequence length="57" mass="5831">LPPGAIMDSLRQPFPAGLSSKPAWVTSPLSCWRDLPGPVSAVACSVSAGLTSPRAPE</sequence>
<proteinExistence type="predicted"/>
<gene>
    <name evidence="1" type="ORF">KUCAC02_027235</name>
</gene>
<dbReference type="Proteomes" id="UP001057452">
    <property type="component" value="Chromosome 19"/>
</dbReference>